<dbReference type="Proteomes" id="UP000092124">
    <property type="component" value="Unassembled WGS sequence"/>
</dbReference>
<dbReference type="EMBL" id="LZPO01097596">
    <property type="protein sequence ID" value="OBS63955.1"/>
    <property type="molecule type" value="Genomic_DNA"/>
</dbReference>
<comment type="caution">
    <text evidence="2">The sequence shown here is derived from an EMBL/GenBank/DDBJ whole genome shotgun (WGS) entry which is preliminary data.</text>
</comment>
<evidence type="ECO:0000313" key="2">
    <source>
        <dbReference type="EMBL" id="OBS63955.1"/>
    </source>
</evidence>
<dbReference type="AlphaFoldDB" id="A0A1A6GDX2"/>
<sequence>MARSQASSKLCATASRKVSSAPGSAAGGQPQPLWWHCSMPMWSSMWAGRNQSLPASRKTGNGSSRRLSITSNMTTLR</sequence>
<feature type="region of interest" description="Disordered" evidence="1">
    <location>
        <begin position="1"/>
        <end position="30"/>
    </location>
</feature>
<protein>
    <submittedName>
        <fullName evidence="2">Uncharacterized protein</fullName>
    </submittedName>
</protein>
<evidence type="ECO:0000313" key="3">
    <source>
        <dbReference type="Proteomes" id="UP000092124"/>
    </source>
</evidence>
<evidence type="ECO:0000256" key="1">
    <source>
        <dbReference type="SAM" id="MobiDB-lite"/>
    </source>
</evidence>
<gene>
    <name evidence="2" type="ORF">A6R68_07506</name>
</gene>
<reference evidence="2 3" key="1">
    <citation type="submission" date="2016-06" db="EMBL/GenBank/DDBJ databases">
        <title>The Draft Genome Sequence and Annotation of the Desert Woodrat Neotoma lepida.</title>
        <authorList>
            <person name="Campbell M."/>
            <person name="Oakeson K.F."/>
            <person name="Yandell M."/>
            <person name="Halpert J.R."/>
            <person name="Dearing D."/>
        </authorList>
    </citation>
    <scope>NUCLEOTIDE SEQUENCE [LARGE SCALE GENOMIC DNA]</scope>
    <source>
        <strain evidence="2">417</strain>
        <tissue evidence="2">Liver</tissue>
    </source>
</reference>
<proteinExistence type="predicted"/>
<organism evidence="2 3">
    <name type="scientific">Neotoma lepida</name>
    <name type="common">Desert woodrat</name>
    <dbReference type="NCBI Taxonomy" id="56216"/>
    <lineage>
        <taxon>Eukaryota</taxon>
        <taxon>Metazoa</taxon>
        <taxon>Chordata</taxon>
        <taxon>Craniata</taxon>
        <taxon>Vertebrata</taxon>
        <taxon>Euteleostomi</taxon>
        <taxon>Mammalia</taxon>
        <taxon>Eutheria</taxon>
        <taxon>Euarchontoglires</taxon>
        <taxon>Glires</taxon>
        <taxon>Rodentia</taxon>
        <taxon>Myomorpha</taxon>
        <taxon>Muroidea</taxon>
        <taxon>Cricetidae</taxon>
        <taxon>Neotominae</taxon>
        <taxon>Neotoma</taxon>
    </lineage>
</organism>
<accession>A0A1A6GDX2</accession>
<feature type="region of interest" description="Disordered" evidence="1">
    <location>
        <begin position="50"/>
        <end position="77"/>
    </location>
</feature>
<name>A0A1A6GDX2_NEOLE</name>
<keyword evidence="3" id="KW-1185">Reference proteome</keyword>
<feature type="compositionally biased region" description="Polar residues" evidence="1">
    <location>
        <begin position="1"/>
        <end position="22"/>
    </location>
</feature>